<dbReference type="InterPro" id="IPR036388">
    <property type="entry name" value="WH-like_DNA-bd_sf"/>
</dbReference>
<dbReference type="SUPFAM" id="SSF46785">
    <property type="entry name" value="Winged helix' DNA-binding domain"/>
    <property type="match status" value="1"/>
</dbReference>
<dbReference type="InterPro" id="IPR050389">
    <property type="entry name" value="LysR-type_TF"/>
</dbReference>
<dbReference type="InterPro" id="IPR037402">
    <property type="entry name" value="YidZ_PBP2"/>
</dbReference>
<keyword evidence="3" id="KW-0238">DNA-binding</keyword>
<comment type="caution">
    <text evidence="6">The sequence shown here is derived from an EMBL/GenBank/DDBJ whole genome shotgun (WGS) entry which is preliminary data.</text>
</comment>
<sequence length="321" mass="36084">MNLQRLSRLDLNLLVALQALLEERSVTRAAERLFVTQPAMSRILQRLRDQLGDPLFTRRGNTLVATPRAEELARHLPQLLDGILAMVALDDFDPATFEGEVAVAIPEFFAFELAPHITERLSRTAPGLTLAISSDTDSSVEEELASGVLDFAIDLDREFGDELVTQPLTQVTPAIWMRSEHPLASKEELKLADLLAYPFVQYYLLIAKRVSASTSARFDRTLAEMGLKRRKALVTNQLMTAMETVQRSNALMVATQYGLSHEREFFSIAQRPFPADLPHQGNIPFVLVQHRRTSHSAVHSWLSAMILQAVKEMDKELAKPW</sequence>
<gene>
    <name evidence="6" type="ORF">E3W66_07225</name>
</gene>
<dbReference type="PROSITE" id="PS50931">
    <property type="entry name" value="HTH_LYSR"/>
    <property type="match status" value="1"/>
</dbReference>
<dbReference type="PRINTS" id="PR00039">
    <property type="entry name" value="HTHLYSR"/>
</dbReference>
<dbReference type="GO" id="GO:0003677">
    <property type="term" value="F:DNA binding"/>
    <property type="evidence" value="ECO:0007669"/>
    <property type="project" value="UniProtKB-KW"/>
</dbReference>
<reference evidence="6 7" key="1">
    <citation type="submission" date="2019-03" db="EMBL/GenBank/DDBJ databases">
        <title>Draft genome of Gammaproteobacteria bacterium LSUCC0057, a member of the SAR92 clade.</title>
        <authorList>
            <person name="Lanclos V.C."/>
            <person name="Doiron C."/>
            <person name="Henson M.W."/>
            <person name="Thrash J.C."/>
        </authorList>
    </citation>
    <scope>NUCLEOTIDE SEQUENCE [LARGE SCALE GENOMIC DNA]</scope>
    <source>
        <strain evidence="6 7">LSUCC0057</strain>
    </source>
</reference>
<evidence type="ECO:0000313" key="6">
    <source>
        <dbReference type="EMBL" id="TFH68028.1"/>
    </source>
</evidence>
<dbReference type="PANTHER" id="PTHR30118">
    <property type="entry name" value="HTH-TYPE TRANSCRIPTIONAL REGULATOR LEUO-RELATED"/>
    <property type="match status" value="1"/>
</dbReference>
<comment type="similarity">
    <text evidence="1">Belongs to the LysR transcriptional regulatory family.</text>
</comment>
<keyword evidence="4" id="KW-0804">Transcription</keyword>
<dbReference type="SUPFAM" id="SSF53850">
    <property type="entry name" value="Periplasmic binding protein-like II"/>
    <property type="match status" value="1"/>
</dbReference>
<dbReference type="Gene3D" id="1.10.10.10">
    <property type="entry name" value="Winged helix-like DNA-binding domain superfamily/Winged helix DNA-binding domain"/>
    <property type="match status" value="1"/>
</dbReference>
<dbReference type="EMBL" id="SPIA01000002">
    <property type="protein sequence ID" value="TFH68028.1"/>
    <property type="molecule type" value="Genomic_DNA"/>
</dbReference>
<dbReference type="Pfam" id="PF03466">
    <property type="entry name" value="LysR_substrate"/>
    <property type="match status" value="1"/>
</dbReference>
<evidence type="ECO:0000256" key="1">
    <source>
        <dbReference type="ARBA" id="ARBA00009437"/>
    </source>
</evidence>
<dbReference type="Proteomes" id="UP000298133">
    <property type="component" value="Unassembled WGS sequence"/>
</dbReference>
<evidence type="ECO:0000259" key="5">
    <source>
        <dbReference type="PROSITE" id="PS50931"/>
    </source>
</evidence>
<dbReference type="GO" id="GO:0003700">
    <property type="term" value="F:DNA-binding transcription factor activity"/>
    <property type="evidence" value="ECO:0007669"/>
    <property type="project" value="InterPro"/>
</dbReference>
<dbReference type="OrthoDB" id="8720143at2"/>
<protein>
    <submittedName>
        <fullName evidence="6">LysR family transcriptional regulator</fullName>
    </submittedName>
</protein>
<dbReference type="Pfam" id="PF00126">
    <property type="entry name" value="HTH_1"/>
    <property type="match status" value="1"/>
</dbReference>
<dbReference type="InterPro" id="IPR005119">
    <property type="entry name" value="LysR_subst-bd"/>
</dbReference>
<keyword evidence="7" id="KW-1185">Reference proteome</keyword>
<organism evidence="6 7">
    <name type="scientific">Gammaproteobacteria bacterium LSUCC0057</name>
    <dbReference type="NCBI Taxonomy" id="2559237"/>
    <lineage>
        <taxon>Bacteria</taxon>
        <taxon>Pseudomonadati</taxon>
        <taxon>Pseudomonadota</taxon>
        <taxon>Gammaproteobacteria</taxon>
        <taxon>Cellvibrionales</taxon>
        <taxon>Porticoccaceae</taxon>
        <taxon>SAR92 clade</taxon>
    </lineage>
</organism>
<name>A0A4Y8UHY2_9GAMM</name>
<evidence type="ECO:0000256" key="4">
    <source>
        <dbReference type="ARBA" id="ARBA00023163"/>
    </source>
</evidence>
<evidence type="ECO:0000313" key="7">
    <source>
        <dbReference type="Proteomes" id="UP000298133"/>
    </source>
</evidence>
<proteinExistence type="inferred from homology"/>
<feature type="domain" description="HTH lysR-type" evidence="5">
    <location>
        <begin position="9"/>
        <end position="66"/>
    </location>
</feature>
<dbReference type="Gene3D" id="3.40.190.10">
    <property type="entry name" value="Periplasmic binding protein-like II"/>
    <property type="match status" value="2"/>
</dbReference>
<evidence type="ECO:0000256" key="2">
    <source>
        <dbReference type="ARBA" id="ARBA00023015"/>
    </source>
</evidence>
<keyword evidence="2" id="KW-0805">Transcription regulation</keyword>
<dbReference type="AlphaFoldDB" id="A0A4Y8UHY2"/>
<dbReference type="CDD" id="cd08417">
    <property type="entry name" value="PBP2_Nitroaromatics_like"/>
    <property type="match status" value="1"/>
</dbReference>
<evidence type="ECO:0000256" key="3">
    <source>
        <dbReference type="ARBA" id="ARBA00023125"/>
    </source>
</evidence>
<dbReference type="PANTHER" id="PTHR30118:SF12">
    <property type="entry name" value="TRANSCRIPTIONAL REGULATOR LYSR FAMILY"/>
    <property type="match status" value="1"/>
</dbReference>
<dbReference type="InterPro" id="IPR000847">
    <property type="entry name" value="LysR_HTH_N"/>
</dbReference>
<dbReference type="InterPro" id="IPR036390">
    <property type="entry name" value="WH_DNA-bd_sf"/>
</dbReference>
<accession>A0A4Y8UHY2</accession>